<evidence type="ECO:0000256" key="1">
    <source>
        <dbReference type="ARBA" id="ARBA00022714"/>
    </source>
</evidence>
<dbReference type="PROSITE" id="PS51300">
    <property type="entry name" value="NIRD"/>
    <property type="match status" value="1"/>
</dbReference>
<dbReference type="CDD" id="cd03529">
    <property type="entry name" value="Rieske_NirD"/>
    <property type="match status" value="1"/>
</dbReference>
<dbReference type="PROSITE" id="PS51296">
    <property type="entry name" value="RIESKE"/>
    <property type="match status" value="1"/>
</dbReference>
<dbReference type="Proteomes" id="UP000823908">
    <property type="component" value="Unassembled WGS sequence"/>
</dbReference>
<dbReference type="NCBIfam" id="TIGR02378">
    <property type="entry name" value="nirD_assim_sml"/>
    <property type="match status" value="1"/>
</dbReference>
<dbReference type="InterPro" id="IPR017941">
    <property type="entry name" value="Rieske_2Fe-2S"/>
</dbReference>
<dbReference type="GO" id="GO:0046872">
    <property type="term" value="F:metal ion binding"/>
    <property type="evidence" value="ECO:0007669"/>
    <property type="project" value="UniProtKB-KW"/>
</dbReference>
<dbReference type="SUPFAM" id="SSF50022">
    <property type="entry name" value="ISP domain"/>
    <property type="match status" value="1"/>
</dbReference>
<keyword evidence="5" id="KW-0411">Iron-sulfur</keyword>
<evidence type="ECO:0000256" key="6">
    <source>
        <dbReference type="ARBA" id="ARBA00023063"/>
    </source>
</evidence>
<dbReference type="GO" id="GO:0016705">
    <property type="term" value="F:oxidoreductase activity, acting on paired donors, with incorporation or reduction of molecular oxygen"/>
    <property type="evidence" value="ECO:0007669"/>
    <property type="project" value="UniProtKB-ARBA"/>
</dbReference>
<dbReference type="PANTHER" id="PTHR40562">
    <property type="match status" value="1"/>
</dbReference>
<dbReference type="GO" id="GO:0008942">
    <property type="term" value="F:nitrite reductase [NAD(P)H] activity"/>
    <property type="evidence" value="ECO:0007669"/>
    <property type="project" value="InterPro"/>
</dbReference>
<comment type="caution">
    <text evidence="8">The sequence shown here is derived from an EMBL/GenBank/DDBJ whole genome shotgun (WGS) entry which is preliminary data.</text>
</comment>
<dbReference type="Pfam" id="PF13806">
    <property type="entry name" value="Rieske_2"/>
    <property type="match status" value="1"/>
</dbReference>
<protein>
    <submittedName>
        <fullName evidence="8">Nitrite reductase small subunit NirD</fullName>
    </submittedName>
</protein>
<evidence type="ECO:0000259" key="7">
    <source>
        <dbReference type="PROSITE" id="PS51296"/>
    </source>
</evidence>
<evidence type="ECO:0000256" key="3">
    <source>
        <dbReference type="ARBA" id="ARBA00023002"/>
    </source>
</evidence>
<keyword evidence="6" id="KW-0534">Nitrate assimilation</keyword>
<dbReference type="AlphaFoldDB" id="A0A9D2UFM3"/>
<accession>A0A9D2UFM3</accession>
<dbReference type="EMBL" id="DWUS01000148">
    <property type="protein sequence ID" value="HJD51491.1"/>
    <property type="molecule type" value="Genomic_DNA"/>
</dbReference>
<evidence type="ECO:0000313" key="9">
    <source>
        <dbReference type="Proteomes" id="UP000823908"/>
    </source>
</evidence>
<proteinExistence type="predicted"/>
<dbReference type="Gene3D" id="2.102.10.10">
    <property type="entry name" value="Rieske [2Fe-2S] iron-sulphur domain"/>
    <property type="match status" value="1"/>
</dbReference>
<organism evidence="8 9">
    <name type="scientific">Candidatus Rothia avistercoris</name>
    <dbReference type="NCBI Taxonomy" id="2840479"/>
    <lineage>
        <taxon>Bacteria</taxon>
        <taxon>Bacillati</taxon>
        <taxon>Actinomycetota</taxon>
        <taxon>Actinomycetes</taxon>
        <taxon>Micrococcales</taxon>
        <taxon>Micrococcaceae</taxon>
        <taxon>Rothia</taxon>
    </lineage>
</organism>
<dbReference type="GO" id="GO:0051537">
    <property type="term" value="F:2 iron, 2 sulfur cluster binding"/>
    <property type="evidence" value="ECO:0007669"/>
    <property type="project" value="UniProtKB-KW"/>
</dbReference>
<dbReference type="InterPro" id="IPR012748">
    <property type="entry name" value="Rieske-like_NirD"/>
</dbReference>
<gene>
    <name evidence="8" type="primary">nirD</name>
    <name evidence="8" type="ORF">H9908_06465</name>
</gene>
<dbReference type="GO" id="GO:0004497">
    <property type="term" value="F:monooxygenase activity"/>
    <property type="evidence" value="ECO:0007669"/>
    <property type="project" value="UniProtKB-ARBA"/>
</dbReference>
<keyword evidence="2" id="KW-0479">Metal-binding</keyword>
<dbReference type="GO" id="GO:0042128">
    <property type="term" value="P:nitrate assimilation"/>
    <property type="evidence" value="ECO:0007669"/>
    <property type="project" value="UniProtKB-KW"/>
</dbReference>
<dbReference type="PANTHER" id="PTHR40562:SF1">
    <property type="entry name" value="NITRITE REDUCTASE (NADH) SMALL SUBUNIT"/>
    <property type="match status" value="1"/>
</dbReference>
<keyword evidence="4" id="KW-0408">Iron</keyword>
<feature type="domain" description="Rieske" evidence="7">
    <location>
        <begin position="7"/>
        <end position="107"/>
    </location>
</feature>
<reference evidence="8" key="2">
    <citation type="submission" date="2021-04" db="EMBL/GenBank/DDBJ databases">
        <authorList>
            <person name="Gilroy R."/>
        </authorList>
    </citation>
    <scope>NUCLEOTIDE SEQUENCE</scope>
    <source>
        <strain evidence="8">ChiHjej10B9-4811</strain>
    </source>
</reference>
<evidence type="ECO:0000313" key="8">
    <source>
        <dbReference type="EMBL" id="HJD51491.1"/>
    </source>
</evidence>
<reference evidence="8" key="1">
    <citation type="journal article" date="2021" name="PeerJ">
        <title>Extensive microbial diversity within the chicken gut microbiome revealed by metagenomics and culture.</title>
        <authorList>
            <person name="Gilroy R."/>
            <person name="Ravi A."/>
            <person name="Getino M."/>
            <person name="Pursley I."/>
            <person name="Horton D.L."/>
            <person name="Alikhan N.F."/>
            <person name="Baker D."/>
            <person name="Gharbi K."/>
            <person name="Hall N."/>
            <person name="Watson M."/>
            <person name="Adriaenssens E.M."/>
            <person name="Foster-Nyarko E."/>
            <person name="Jarju S."/>
            <person name="Secka A."/>
            <person name="Antonio M."/>
            <person name="Oren A."/>
            <person name="Chaudhuri R.R."/>
            <person name="La Ragione R."/>
            <person name="Hildebrand F."/>
            <person name="Pallen M.J."/>
        </authorList>
    </citation>
    <scope>NUCLEOTIDE SEQUENCE</scope>
    <source>
        <strain evidence="8">ChiHjej10B9-4811</strain>
    </source>
</reference>
<evidence type="ECO:0000256" key="4">
    <source>
        <dbReference type="ARBA" id="ARBA00023004"/>
    </source>
</evidence>
<evidence type="ECO:0000256" key="5">
    <source>
        <dbReference type="ARBA" id="ARBA00023014"/>
    </source>
</evidence>
<evidence type="ECO:0000256" key="2">
    <source>
        <dbReference type="ARBA" id="ARBA00022723"/>
    </source>
</evidence>
<keyword evidence="3" id="KW-0560">Oxidoreductase</keyword>
<dbReference type="InterPro" id="IPR017881">
    <property type="entry name" value="NirD"/>
</dbReference>
<sequence>MAPSQWHKICDLEDLEVNWGEAALIEGHQYAVFRTHDDRVFASDHRDPNSGALVIARGIVGEKDGNHTVTSPLYKDVFSLENGQCLSGADFTLPIYPVKVQDGQVFMGTQAS</sequence>
<name>A0A9D2UFM3_9MICC</name>
<keyword evidence="1" id="KW-0001">2Fe-2S</keyword>
<dbReference type="InterPro" id="IPR036922">
    <property type="entry name" value="Rieske_2Fe-2S_sf"/>
</dbReference>